<evidence type="ECO:0000256" key="1">
    <source>
        <dbReference type="ARBA" id="ARBA00004496"/>
    </source>
</evidence>
<keyword evidence="2" id="KW-0963">Cytoplasm</keyword>
<dbReference type="EMBL" id="JBHLTR010000038">
    <property type="protein sequence ID" value="MFC0560725.1"/>
    <property type="molecule type" value="Genomic_DNA"/>
</dbReference>
<feature type="modified residue" description="4-aspartylphosphate" evidence="9">
    <location>
        <position position="58"/>
    </location>
</feature>
<keyword evidence="6" id="KW-0238">DNA-binding</keyword>
<dbReference type="SUPFAM" id="SSF52172">
    <property type="entry name" value="CheY-like"/>
    <property type="match status" value="1"/>
</dbReference>
<dbReference type="InterPro" id="IPR051271">
    <property type="entry name" value="2C-system_Tx_regulators"/>
</dbReference>
<dbReference type="SMART" id="SM00448">
    <property type="entry name" value="REC"/>
    <property type="match status" value="1"/>
</dbReference>
<dbReference type="CDD" id="cd19925">
    <property type="entry name" value="REC_citrate_TCS"/>
    <property type="match status" value="1"/>
</dbReference>
<keyword evidence="7" id="KW-0010">Activator</keyword>
<accession>A0ABV6NIY5</accession>
<comment type="subcellular location">
    <subcellularLocation>
        <location evidence="1">Cytoplasm</location>
    </subcellularLocation>
</comment>
<keyword evidence="12" id="KW-1185">Reference proteome</keyword>
<reference evidence="11 12" key="1">
    <citation type="submission" date="2024-09" db="EMBL/GenBank/DDBJ databases">
        <authorList>
            <person name="Sun Q."/>
            <person name="Mori K."/>
        </authorList>
    </citation>
    <scope>NUCLEOTIDE SEQUENCE [LARGE SCALE GENOMIC DNA]</scope>
    <source>
        <strain evidence="11 12">NCAIM B.02301</strain>
    </source>
</reference>
<evidence type="ECO:0000256" key="5">
    <source>
        <dbReference type="ARBA" id="ARBA00023015"/>
    </source>
</evidence>
<evidence type="ECO:0000256" key="2">
    <source>
        <dbReference type="ARBA" id="ARBA00022490"/>
    </source>
</evidence>
<keyword evidence="4" id="KW-0902">Two-component regulatory system</keyword>
<dbReference type="RefSeq" id="WP_273847669.1">
    <property type="nucleotide sequence ID" value="NZ_JAQQWT010000030.1"/>
</dbReference>
<name>A0ABV6NIY5_9BACI</name>
<feature type="domain" description="Response regulatory" evidence="10">
    <location>
        <begin position="6"/>
        <end position="123"/>
    </location>
</feature>
<sequence length="231" mass="26858">MKEIYQVLIVEDDFRVAEITRQFVEKISGFDVLAICKTGAETEHFLKHNQTPDLILLDVYIPDVEGLDLFWTIRKNYHQMEIIMITAAKEVLTIEETLRGGTFDYIVKPVEFQRFEQTLQRYQKHRQMLTVKREMDQEEIDRLRGLGSPVSTLSNQTDDLPKGIDRLTLEKIQAIMQKKETGVTAIELGKEIGASRSTARRYLEYLVSAKKIEAALKYGDVGRPERRYTWL</sequence>
<dbReference type="InterPro" id="IPR024187">
    <property type="entry name" value="Sig_transdc_resp-reg_cit/mal"/>
</dbReference>
<dbReference type="Pfam" id="PF00072">
    <property type="entry name" value="Response_reg"/>
    <property type="match status" value="1"/>
</dbReference>
<organism evidence="11 12">
    <name type="scientific">Halalkalibacter alkalisediminis</name>
    <dbReference type="NCBI Taxonomy" id="935616"/>
    <lineage>
        <taxon>Bacteria</taxon>
        <taxon>Bacillati</taxon>
        <taxon>Bacillota</taxon>
        <taxon>Bacilli</taxon>
        <taxon>Bacillales</taxon>
        <taxon>Bacillaceae</taxon>
        <taxon>Halalkalibacter</taxon>
    </lineage>
</organism>
<evidence type="ECO:0000256" key="3">
    <source>
        <dbReference type="ARBA" id="ARBA00022553"/>
    </source>
</evidence>
<dbReference type="PROSITE" id="PS50110">
    <property type="entry name" value="RESPONSE_REGULATORY"/>
    <property type="match status" value="1"/>
</dbReference>
<protein>
    <submittedName>
        <fullName evidence="11">Response regulator</fullName>
    </submittedName>
</protein>
<dbReference type="Pfam" id="PF20714">
    <property type="entry name" value="HTH_64"/>
    <property type="match status" value="1"/>
</dbReference>
<evidence type="ECO:0000256" key="9">
    <source>
        <dbReference type="PROSITE-ProRule" id="PRU00169"/>
    </source>
</evidence>
<dbReference type="InterPro" id="IPR001789">
    <property type="entry name" value="Sig_transdc_resp-reg_receiver"/>
</dbReference>
<keyword evidence="8" id="KW-0804">Transcription</keyword>
<dbReference type="InterPro" id="IPR011006">
    <property type="entry name" value="CheY-like_superfamily"/>
</dbReference>
<dbReference type="PANTHER" id="PTHR45526:SF6">
    <property type="entry name" value="TRANSCRIPTIONAL REGULATORY PROTEIN CITT"/>
    <property type="match status" value="1"/>
</dbReference>
<gene>
    <name evidence="11" type="ORF">ACFFH4_17245</name>
</gene>
<proteinExistence type="predicted"/>
<comment type="caution">
    <text evidence="11">The sequence shown here is derived from an EMBL/GenBank/DDBJ whole genome shotgun (WGS) entry which is preliminary data.</text>
</comment>
<keyword evidence="3 9" id="KW-0597">Phosphoprotein</keyword>
<evidence type="ECO:0000256" key="4">
    <source>
        <dbReference type="ARBA" id="ARBA00023012"/>
    </source>
</evidence>
<dbReference type="Gene3D" id="3.40.50.2300">
    <property type="match status" value="1"/>
</dbReference>
<keyword evidence="5" id="KW-0805">Transcription regulation</keyword>
<evidence type="ECO:0000313" key="11">
    <source>
        <dbReference type="EMBL" id="MFC0560725.1"/>
    </source>
</evidence>
<evidence type="ECO:0000259" key="10">
    <source>
        <dbReference type="PROSITE" id="PS50110"/>
    </source>
</evidence>
<evidence type="ECO:0000256" key="6">
    <source>
        <dbReference type="ARBA" id="ARBA00023125"/>
    </source>
</evidence>
<dbReference type="PANTHER" id="PTHR45526">
    <property type="entry name" value="TRANSCRIPTIONAL REGULATORY PROTEIN DPIA"/>
    <property type="match status" value="1"/>
</dbReference>
<evidence type="ECO:0000256" key="8">
    <source>
        <dbReference type="ARBA" id="ARBA00023163"/>
    </source>
</evidence>
<evidence type="ECO:0000313" key="12">
    <source>
        <dbReference type="Proteomes" id="UP001589833"/>
    </source>
</evidence>
<dbReference type="InterPro" id="IPR048714">
    <property type="entry name" value="DpiA-like_HTH"/>
</dbReference>
<dbReference type="Proteomes" id="UP001589833">
    <property type="component" value="Unassembled WGS sequence"/>
</dbReference>
<evidence type="ECO:0000256" key="7">
    <source>
        <dbReference type="ARBA" id="ARBA00023159"/>
    </source>
</evidence>
<dbReference type="PIRSF" id="PIRSF006171">
    <property type="entry name" value="RR_citrat_malat"/>
    <property type="match status" value="1"/>
</dbReference>